<evidence type="ECO:0000313" key="4">
    <source>
        <dbReference type="Proteomes" id="UP000000379"/>
    </source>
</evidence>
<keyword evidence="1 3" id="KW-0328">Glycosyltransferase</keyword>
<dbReference type="GO" id="GO:0047244">
    <property type="term" value="F:N-acetylglucosaminyldiphosphoundecaprenol N-acetyl-beta-D-mannosaminyltransferase activity"/>
    <property type="evidence" value="ECO:0007669"/>
    <property type="project" value="UniProtKB-EC"/>
</dbReference>
<dbReference type="KEGG" id="tra:Trad_1378"/>
<proteinExistence type="predicted"/>
<dbReference type="CAZy" id="GT26">
    <property type="family name" value="Glycosyltransferase Family 26"/>
</dbReference>
<dbReference type="EC" id="2.4.1.187" evidence="3"/>
<reference evidence="4" key="1">
    <citation type="submission" date="2010-05" db="EMBL/GenBank/DDBJ databases">
        <title>The complete genome of Truepera radiovictris DSM 17093.</title>
        <authorList>
            <consortium name="US DOE Joint Genome Institute (JGI-PGF)"/>
            <person name="Lucas S."/>
            <person name="Copeland A."/>
            <person name="Lapidus A."/>
            <person name="Glavina del Rio T."/>
            <person name="Dalin E."/>
            <person name="Tice H."/>
            <person name="Bruce D."/>
            <person name="Goodwin L."/>
            <person name="Pitluck S."/>
            <person name="Kyrpides N."/>
            <person name="Mavromatis K."/>
            <person name="Ovchinnikova G."/>
            <person name="Munk A.C."/>
            <person name="Detter J.C."/>
            <person name="Han C."/>
            <person name="Tapia R."/>
            <person name="Land M."/>
            <person name="Hauser L."/>
            <person name="Markowitz V."/>
            <person name="Cheng J.-F."/>
            <person name="Hugenholtz P."/>
            <person name="Woyke T."/>
            <person name="Wu D."/>
            <person name="Tindall B."/>
            <person name="Pomrenke H.G."/>
            <person name="Brambilla E."/>
            <person name="Klenk H.-P."/>
            <person name="Eisen J.A."/>
        </authorList>
    </citation>
    <scope>NUCLEOTIDE SEQUENCE [LARGE SCALE GENOMIC DNA]</scope>
    <source>
        <strain evidence="4">DSM 17093 / CIP 108686 / LMG 22925 / RQ-24</strain>
    </source>
</reference>
<dbReference type="InterPro" id="IPR004629">
    <property type="entry name" value="WecG_TagA_CpsF"/>
</dbReference>
<organism evidence="3 4">
    <name type="scientific">Truepera radiovictrix (strain DSM 17093 / CIP 108686 / LMG 22925 / RQ-24)</name>
    <dbReference type="NCBI Taxonomy" id="649638"/>
    <lineage>
        <taxon>Bacteria</taxon>
        <taxon>Thermotogati</taxon>
        <taxon>Deinococcota</taxon>
        <taxon>Deinococci</taxon>
        <taxon>Trueperales</taxon>
        <taxon>Trueperaceae</taxon>
        <taxon>Truepera</taxon>
    </lineage>
</organism>
<dbReference type="EMBL" id="CP002049">
    <property type="protein sequence ID" value="ADI14500.1"/>
    <property type="molecule type" value="Genomic_DNA"/>
</dbReference>
<accession>D7CWZ2</accession>
<dbReference type="Pfam" id="PF03808">
    <property type="entry name" value="Glyco_tran_WecG"/>
    <property type="match status" value="1"/>
</dbReference>
<dbReference type="PANTHER" id="PTHR34136:SF1">
    <property type="entry name" value="UDP-N-ACETYL-D-MANNOSAMINURONIC ACID TRANSFERASE"/>
    <property type="match status" value="1"/>
</dbReference>
<keyword evidence="2 3" id="KW-0808">Transferase</keyword>
<evidence type="ECO:0000256" key="1">
    <source>
        <dbReference type="ARBA" id="ARBA00022676"/>
    </source>
</evidence>
<dbReference type="HOGENOM" id="CLU_063203_3_1_0"/>
<evidence type="ECO:0000313" key="3">
    <source>
        <dbReference type="EMBL" id="ADI14500.1"/>
    </source>
</evidence>
<dbReference type="NCBIfam" id="TIGR00696">
    <property type="entry name" value="wecG_tagA_cpsF"/>
    <property type="match status" value="1"/>
</dbReference>
<evidence type="ECO:0000256" key="2">
    <source>
        <dbReference type="ARBA" id="ARBA00022679"/>
    </source>
</evidence>
<dbReference type="STRING" id="649638.Trad_1378"/>
<dbReference type="OrthoDB" id="9771846at2"/>
<gene>
    <name evidence="3" type="ordered locus">Trad_1378</name>
</gene>
<dbReference type="CDD" id="cd06533">
    <property type="entry name" value="Glyco_transf_WecG_TagA"/>
    <property type="match status" value="1"/>
</dbReference>
<sequence>MSPALSQASFATADVLGYRVARCTLEEAAHWGLRAAFDGALPKLLVTLNPEIIVRAERDAALRDALHHADLTVADGVGVVWAARRAGVQLPGRVPGVELMTQLLARGGPALRVYFLGARPGVAERAAAAARARFGTAVAGVQHGFFRSDDVEKVVQQVRESRAQLLIAGLGEGQELFLHRHRAALAAPLMIGVGGALDVLAGEVKRAPRWTHQLGLEWLWRVGGDPKRWYRLPRLVRFALLVQRSGLERPTLSG</sequence>
<dbReference type="AlphaFoldDB" id="D7CWZ2"/>
<dbReference type="PANTHER" id="PTHR34136">
    <property type="match status" value="1"/>
</dbReference>
<dbReference type="eggNOG" id="COG1922">
    <property type="taxonomic scope" value="Bacteria"/>
</dbReference>
<reference evidence="3 4" key="2">
    <citation type="journal article" date="2011" name="Stand. Genomic Sci.">
        <title>Complete genome sequence of Truepera radiovictrix type strain (RQ-24).</title>
        <authorList>
            <person name="Ivanova N."/>
            <person name="Rohde C."/>
            <person name="Munk C."/>
            <person name="Nolan M."/>
            <person name="Lucas S."/>
            <person name="Del Rio T.G."/>
            <person name="Tice H."/>
            <person name="Deshpande S."/>
            <person name="Cheng J.F."/>
            <person name="Tapia R."/>
            <person name="Han C."/>
            <person name="Goodwin L."/>
            <person name="Pitluck S."/>
            <person name="Liolios K."/>
            <person name="Mavromatis K."/>
            <person name="Mikhailova N."/>
            <person name="Pati A."/>
            <person name="Chen A."/>
            <person name="Palaniappan K."/>
            <person name="Land M."/>
            <person name="Hauser L."/>
            <person name="Chang Y.J."/>
            <person name="Jeffries C.D."/>
            <person name="Brambilla E."/>
            <person name="Rohde M."/>
            <person name="Goker M."/>
            <person name="Tindall B.J."/>
            <person name="Woyke T."/>
            <person name="Bristow J."/>
            <person name="Eisen J.A."/>
            <person name="Markowitz V."/>
            <person name="Hugenholtz P."/>
            <person name="Kyrpides N.C."/>
            <person name="Klenk H.P."/>
            <person name="Lapidus A."/>
        </authorList>
    </citation>
    <scope>NUCLEOTIDE SEQUENCE [LARGE SCALE GENOMIC DNA]</scope>
    <source>
        <strain evidence="4">DSM 17093 / CIP 108686 / LMG 22925 / RQ-24</strain>
    </source>
</reference>
<dbReference type="RefSeq" id="WP_013177870.1">
    <property type="nucleotide sequence ID" value="NC_014221.1"/>
</dbReference>
<keyword evidence="4" id="KW-1185">Reference proteome</keyword>
<protein>
    <submittedName>
        <fullName evidence="3">Glycosyl transferase, WecB/TagA/CpsF family</fullName>
        <ecNumber evidence="3">2.4.1.187</ecNumber>
    </submittedName>
</protein>
<dbReference type="Proteomes" id="UP000000379">
    <property type="component" value="Chromosome"/>
</dbReference>
<name>D7CWZ2_TRURR</name>